<evidence type="ECO:0000256" key="1">
    <source>
        <dbReference type="ARBA" id="ARBA00004141"/>
    </source>
</evidence>
<keyword evidence="4" id="KW-1133">Transmembrane helix</keyword>
<evidence type="ECO:0000256" key="5">
    <source>
        <dbReference type="ARBA" id="ARBA00023136"/>
    </source>
</evidence>
<evidence type="ECO:0000256" key="2">
    <source>
        <dbReference type="ARBA" id="ARBA00022448"/>
    </source>
</evidence>
<dbReference type="OrthoDB" id="3639251at2759"/>
<dbReference type="PANTHER" id="PTHR43791:SF15">
    <property type="entry name" value="TRANSPORTER SEO1-RELATED"/>
    <property type="match status" value="1"/>
</dbReference>
<protein>
    <submittedName>
        <fullName evidence="6">Uncharacterized protein</fullName>
    </submittedName>
</protein>
<proteinExistence type="predicted"/>
<comment type="subcellular location">
    <subcellularLocation>
        <location evidence="1">Membrane</location>
        <topology evidence="1">Multi-pass membrane protein</topology>
    </subcellularLocation>
</comment>
<dbReference type="RefSeq" id="XP_049260610.1">
    <property type="nucleotide sequence ID" value="XM_049410249.1"/>
</dbReference>
<dbReference type="Proteomes" id="UP000694255">
    <property type="component" value="Unassembled WGS sequence"/>
</dbReference>
<dbReference type="GO" id="GO:0022857">
    <property type="term" value="F:transmembrane transporter activity"/>
    <property type="evidence" value="ECO:0007669"/>
    <property type="project" value="TreeGrafter"/>
</dbReference>
<dbReference type="GO" id="GO:0016020">
    <property type="term" value="C:membrane"/>
    <property type="evidence" value="ECO:0007669"/>
    <property type="project" value="UniProtKB-SubCell"/>
</dbReference>
<dbReference type="PANTHER" id="PTHR43791">
    <property type="entry name" value="PERMEASE-RELATED"/>
    <property type="match status" value="1"/>
</dbReference>
<keyword evidence="7" id="KW-1185">Reference proteome</keyword>
<organism evidence="6 7">
    <name type="scientific">[Candida] subhashii</name>
    <dbReference type="NCBI Taxonomy" id="561895"/>
    <lineage>
        <taxon>Eukaryota</taxon>
        <taxon>Fungi</taxon>
        <taxon>Dikarya</taxon>
        <taxon>Ascomycota</taxon>
        <taxon>Saccharomycotina</taxon>
        <taxon>Pichiomycetes</taxon>
        <taxon>Debaryomycetaceae</taxon>
        <taxon>Spathaspora</taxon>
    </lineage>
</organism>
<evidence type="ECO:0000313" key="6">
    <source>
        <dbReference type="EMBL" id="KAG7660376.1"/>
    </source>
</evidence>
<sequence length="186" mass="22384">MFHSSEQQEMSKVATYFGRLKWGFLPQRRIVDEDEFGNFIDTQEESSDVDLPEPLEKSGSKIEVHIEVVESTNLEYRDEKNRPWWKFFDEFEYRVTKETKGRRKWYKWFHEDDTPEERRLILKIDLLLTLYSMMAYWIKYLDSTNLTNAYIGGLRESINMQGNDFVNTQVMFTVGNILFQIPFIYV</sequence>
<evidence type="ECO:0000313" key="7">
    <source>
        <dbReference type="Proteomes" id="UP000694255"/>
    </source>
</evidence>
<name>A0A8J5UIR4_9ASCO</name>
<dbReference type="GeneID" id="73472909"/>
<evidence type="ECO:0000256" key="4">
    <source>
        <dbReference type="ARBA" id="ARBA00022989"/>
    </source>
</evidence>
<gene>
    <name evidence="6" type="ORF">J8A68_006110</name>
</gene>
<keyword evidence="3" id="KW-0812">Transmembrane</keyword>
<dbReference type="AlphaFoldDB" id="A0A8J5UIR4"/>
<dbReference type="EMBL" id="JAGSYN010000315">
    <property type="protein sequence ID" value="KAG7660376.1"/>
    <property type="molecule type" value="Genomic_DNA"/>
</dbReference>
<feature type="non-terminal residue" evidence="6">
    <location>
        <position position="186"/>
    </location>
</feature>
<keyword evidence="2" id="KW-0813">Transport</keyword>
<comment type="caution">
    <text evidence="6">The sequence shown here is derived from an EMBL/GenBank/DDBJ whole genome shotgun (WGS) entry which is preliminary data.</text>
</comment>
<reference evidence="6 7" key="1">
    <citation type="journal article" date="2021" name="DNA Res.">
        <title>Genome analysis of Candida subhashii reveals its hybrid nature and dual mitochondrial genome conformations.</title>
        <authorList>
            <person name="Mixao V."/>
            <person name="Hegedusova E."/>
            <person name="Saus E."/>
            <person name="Pryszcz L.P."/>
            <person name="Cillingova A."/>
            <person name="Nosek J."/>
            <person name="Gabaldon T."/>
        </authorList>
    </citation>
    <scope>NUCLEOTIDE SEQUENCE [LARGE SCALE GENOMIC DNA]</scope>
    <source>
        <strain evidence="6 7">CBS 10753</strain>
    </source>
</reference>
<evidence type="ECO:0000256" key="3">
    <source>
        <dbReference type="ARBA" id="ARBA00022692"/>
    </source>
</evidence>
<accession>A0A8J5UIR4</accession>
<keyword evidence="5" id="KW-0472">Membrane</keyword>